<name>A0A1Y3BLS6_EURMA</name>
<dbReference type="Proteomes" id="UP000194236">
    <property type="component" value="Unassembled WGS sequence"/>
</dbReference>
<evidence type="ECO:0000313" key="4">
    <source>
        <dbReference type="EMBL" id="OTF81929.1"/>
    </source>
</evidence>
<accession>A0A1Y3BLS6</accession>
<protein>
    <submittedName>
        <fullName evidence="4">SH3 domain-containing protein</fullName>
    </submittedName>
</protein>
<keyword evidence="1 2" id="KW-0728">SH3 domain</keyword>
<feature type="non-terminal residue" evidence="4">
    <location>
        <position position="213"/>
    </location>
</feature>
<evidence type="ECO:0000259" key="3">
    <source>
        <dbReference type="PROSITE" id="PS50002"/>
    </source>
</evidence>
<dbReference type="OrthoDB" id="9991832at2759"/>
<dbReference type="InterPro" id="IPR001452">
    <property type="entry name" value="SH3_domain"/>
</dbReference>
<feature type="domain" description="SH3" evidence="3">
    <location>
        <begin position="25"/>
        <end position="91"/>
    </location>
</feature>
<sequence>MGRITGSASIETLVRVGIEKENGLSPNSKMIVLHDFTPCVDDELEVKRGQIINVLYQENDWVYVISADQRDQNGQPTEGFIPASYCAPLLETNIDNLLMNFKKKMPRSEPNSLVDFNFNEIDTSKDHHKNNEHQHQRINVLGTGNYCNQIVDNTIQQQQNGQHFMTFQGSLNYQNDNHNNRYSPTQSHHSFHGIESVSQQQNNSIMNLDLVMA</sequence>
<dbReference type="Pfam" id="PF07653">
    <property type="entry name" value="SH3_2"/>
    <property type="match status" value="1"/>
</dbReference>
<dbReference type="SMART" id="SM00326">
    <property type="entry name" value="SH3"/>
    <property type="match status" value="1"/>
</dbReference>
<gene>
    <name evidence="4" type="ORF">BLA29_010749</name>
</gene>
<dbReference type="Gene3D" id="2.30.30.40">
    <property type="entry name" value="SH3 Domains"/>
    <property type="match status" value="1"/>
</dbReference>
<proteinExistence type="predicted"/>
<dbReference type="SUPFAM" id="SSF50044">
    <property type="entry name" value="SH3-domain"/>
    <property type="match status" value="1"/>
</dbReference>
<evidence type="ECO:0000313" key="5">
    <source>
        <dbReference type="Proteomes" id="UP000194236"/>
    </source>
</evidence>
<dbReference type="InterPro" id="IPR036028">
    <property type="entry name" value="SH3-like_dom_sf"/>
</dbReference>
<organism evidence="4 5">
    <name type="scientific">Euroglyphus maynei</name>
    <name type="common">Mayne's house dust mite</name>
    <dbReference type="NCBI Taxonomy" id="6958"/>
    <lineage>
        <taxon>Eukaryota</taxon>
        <taxon>Metazoa</taxon>
        <taxon>Ecdysozoa</taxon>
        <taxon>Arthropoda</taxon>
        <taxon>Chelicerata</taxon>
        <taxon>Arachnida</taxon>
        <taxon>Acari</taxon>
        <taxon>Acariformes</taxon>
        <taxon>Sarcoptiformes</taxon>
        <taxon>Astigmata</taxon>
        <taxon>Psoroptidia</taxon>
        <taxon>Analgoidea</taxon>
        <taxon>Pyroglyphidae</taxon>
        <taxon>Pyroglyphinae</taxon>
        <taxon>Euroglyphus</taxon>
    </lineage>
</organism>
<dbReference type="EMBL" id="MUJZ01011055">
    <property type="protein sequence ID" value="OTF81929.1"/>
    <property type="molecule type" value="Genomic_DNA"/>
</dbReference>
<evidence type="ECO:0000256" key="1">
    <source>
        <dbReference type="ARBA" id="ARBA00022443"/>
    </source>
</evidence>
<dbReference type="AlphaFoldDB" id="A0A1Y3BLS6"/>
<reference evidence="4 5" key="1">
    <citation type="submission" date="2017-03" db="EMBL/GenBank/DDBJ databases">
        <title>Genome Survey of Euroglyphus maynei.</title>
        <authorList>
            <person name="Arlian L.G."/>
            <person name="Morgan M.S."/>
            <person name="Rider S.D."/>
        </authorList>
    </citation>
    <scope>NUCLEOTIDE SEQUENCE [LARGE SCALE GENOMIC DNA]</scope>
    <source>
        <strain evidence="4">Arlian Lab</strain>
        <tissue evidence="4">Whole body</tissue>
    </source>
</reference>
<dbReference type="CDD" id="cd00174">
    <property type="entry name" value="SH3"/>
    <property type="match status" value="1"/>
</dbReference>
<keyword evidence="5" id="KW-1185">Reference proteome</keyword>
<dbReference type="PROSITE" id="PS50002">
    <property type="entry name" value="SH3"/>
    <property type="match status" value="1"/>
</dbReference>
<comment type="caution">
    <text evidence="4">The sequence shown here is derived from an EMBL/GenBank/DDBJ whole genome shotgun (WGS) entry which is preliminary data.</text>
</comment>
<evidence type="ECO:0000256" key="2">
    <source>
        <dbReference type="PROSITE-ProRule" id="PRU00192"/>
    </source>
</evidence>